<dbReference type="Gene3D" id="3.40.190.10">
    <property type="entry name" value="Periplasmic binding protein-like II"/>
    <property type="match status" value="2"/>
</dbReference>
<keyword evidence="3 6" id="KW-0238">DNA-binding</keyword>
<dbReference type="SUPFAM" id="SSF53850">
    <property type="entry name" value="Periplasmic binding protein-like II"/>
    <property type="match status" value="1"/>
</dbReference>
<evidence type="ECO:0000313" key="6">
    <source>
        <dbReference type="EMBL" id="NYE47069.1"/>
    </source>
</evidence>
<evidence type="ECO:0000259" key="5">
    <source>
        <dbReference type="PROSITE" id="PS50931"/>
    </source>
</evidence>
<dbReference type="Proteomes" id="UP000589036">
    <property type="component" value="Unassembled WGS sequence"/>
</dbReference>
<accession>A0A852TSS4</accession>
<dbReference type="InterPro" id="IPR036390">
    <property type="entry name" value="WH_DNA-bd_sf"/>
</dbReference>
<name>A0A852TSS4_9ACTN</name>
<dbReference type="InterPro" id="IPR000847">
    <property type="entry name" value="LysR_HTH_N"/>
</dbReference>
<dbReference type="Pfam" id="PF00126">
    <property type="entry name" value="HTH_1"/>
    <property type="match status" value="1"/>
</dbReference>
<evidence type="ECO:0000313" key="7">
    <source>
        <dbReference type="Proteomes" id="UP000589036"/>
    </source>
</evidence>
<gene>
    <name evidence="6" type="ORF">HDA32_002189</name>
</gene>
<reference evidence="6 7" key="1">
    <citation type="submission" date="2020-07" db="EMBL/GenBank/DDBJ databases">
        <title>Sequencing the genomes of 1000 actinobacteria strains.</title>
        <authorList>
            <person name="Klenk H.-P."/>
        </authorList>
    </citation>
    <scope>NUCLEOTIDE SEQUENCE [LARGE SCALE GENOMIC DNA]</scope>
    <source>
        <strain evidence="6 7">CXB654</strain>
    </source>
</reference>
<keyword evidence="4" id="KW-0804">Transcription</keyword>
<dbReference type="RefSeq" id="WP_179643077.1">
    <property type="nucleotide sequence ID" value="NZ_BAAAYY010000041.1"/>
</dbReference>
<dbReference type="SUPFAM" id="SSF46785">
    <property type="entry name" value="Winged helix' DNA-binding domain"/>
    <property type="match status" value="1"/>
</dbReference>
<dbReference type="GO" id="GO:0003677">
    <property type="term" value="F:DNA binding"/>
    <property type="evidence" value="ECO:0007669"/>
    <property type="project" value="UniProtKB-KW"/>
</dbReference>
<evidence type="ECO:0000256" key="1">
    <source>
        <dbReference type="ARBA" id="ARBA00009437"/>
    </source>
</evidence>
<dbReference type="PANTHER" id="PTHR30346">
    <property type="entry name" value="TRANSCRIPTIONAL DUAL REGULATOR HCAR-RELATED"/>
    <property type="match status" value="1"/>
</dbReference>
<feature type="domain" description="HTH lysR-type" evidence="5">
    <location>
        <begin position="2"/>
        <end position="59"/>
    </location>
</feature>
<dbReference type="Gene3D" id="1.10.10.10">
    <property type="entry name" value="Winged helix-like DNA-binding domain superfamily/Winged helix DNA-binding domain"/>
    <property type="match status" value="1"/>
</dbReference>
<proteinExistence type="inferred from homology"/>
<comment type="caution">
    <text evidence="6">The sequence shown here is derived from an EMBL/GenBank/DDBJ whole genome shotgun (WGS) entry which is preliminary data.</text>
</comment>
<dbReference type="GO" id="GO:0003700">
    <property type="term" value="F:DNA-binding transcription factor activity"/>
    <property type="evidence" value="ECO:0007669"/>
    <property type="project" value="InterPro"/>
</dbReference>
<evidence type="ECO:0000256" key="3">
    <source>
        <dbReference type="ARBA" id="ARBA00023125"/>
    </source>
</evidence>
<dbReference type="Pfam" id="PF03466">
    <property type="entry name" value="LysR_substrate"/>
    <property type="match status" value="1"/>
</dbReference>
<protein>
    <submittedName>
        <fullName evidence="6">DNA-binding transcriptional LysR family regulator</fullName>
    </submittedName>
</protein>
<dbReference type="GO" id="GO:0032993">
    <property type="term" value="C:protein-DNA complex"/>
    <property type="evidence" value="ECO:0007669"/>
    <property type="project" value="TreeGrafter"/>
</dbReference>
<comment type="similarity">
    <text evidence="1">Belongs to the LysR transcriptional regulatory family.</text>
</comment>
<sequence length="302" mass="32860">MLEFRHLVVLHSVAEQGSMTKAAAELAFTPSAVSQQIAALERQTGTPLLIRHARGVRLTEAGRLLTEHTGALLQRLQRAETELTDLVNLRAGRLRLATFPSAGARLLPEAIGVFRREHPDVQMSLDIREPAACPALVRDGALDLAVVFDYHPGPTLPVGDLDRHRLLDDAMHVALPADHPAAAADPRHVAIAELREQPWIRDSGPDPMCREQLDHLCAAAGFRPHVAFESDDYLAVSRLVASGVGVALVPRLAADHMGPGVALREIRPRVLRRISAVTSPTTTPAVRAMLTVITDLSRHYAY</sequence>
<dbReference type="InterPro" id="IPR036388">
    <property type="entry name" value="WH-like_DNA-bd_sf"/>
</dbReference>
<dbReference type="InterPro" id="IPR005119">
    <property type="entry name" value="LysR_subst-bd"/>
</dbReference>
<evidence type="ECO:0000256" key="4">
    <source>
        <dbReference type="ARBA" id="ARBA00023163"/>
    </source>
</evidence>
<organism evidence="6 7">
    <name type="scientific">Spinactinospora alkalitolerans</name>
    <dbReference type="NCBI Taxonomy" id="687207"/>
    <lineage>
        <taxon>Bacteria</taxon>
        <taxon>Bacillati</taxon>
        <taxon>Actinomycetota</taxon>
        <taxon>Actinomycetes</taxon>
        <taxon>Streptosporangiales</taxon>
        <taxon>Nocardiopsidaceae</taxon>
        <taxon>Spinactinospora</taxon>
    </lineage>
</organism>
<dbReference type="PANTHER" id="PTHR30346:SF29">
    <property type="entry name" value="LYSR SUBSTRATE-BINDING"/>
    <property type="match status" value="1"/>
</dbReference>
<dbReference type="EMBL" id="JACCCC010000001">
    <property type="protein sequence ID" value="NYE47069.1"/>
    <property type="molecule type" value="Genomic_DNA"/>
</dbReference>
<evidence type="ECO:0000256" key="2">
    <source>
        <dbReference type="ARBA" id="ARBA00023015"/>
    </source>
</evidence>
<dbReference type="PROSITE" id="PS50931">
    <property type="entry name" value="HTH_LYSR"/>
    <property type="match status" value="1"/>
</dbReference>
<dbReference type="CDD" id="cd08423">
    <property type="entry name" value="PBP2_LTTR_like_6"/>
    <property type="match status" value="1"/>
</dbReference>
<dbReference type="FunFam" id="1.10.10.10:FF:000001">
    <property type="entry name" value="LysR family transcriptional regulator"/>
    <property type="match status" value="1"/>
</dbReference>
<dbReference type="AlphaFoldDB" id="A0A852TSS4"/>
<keyword evidence="7" id="KW-1185">Reference proteome</keyword>
<keyword evidence="2" id="KW-0805">Transcription regulation</keyword>